<dbReference type="Proteomes" id="UP000075882">
    <property type="component" value="Unassembled WGS sequence"/>
</dbReference>
<protein>
    <submittedName>
        <fullName evidence="1">Uncharacterized protein</fullName>
    </submittedName>
</protein>
<proteinExistence type="predicted"/>
<dbReference type="EnsemblMetazoa" id="ACOM029313-RA">
    <property type="protein sequence ID" value="ACOM029313-PA.1"/>
    <property type="gene ID" value="ACOM029313"/>
</dbReference>
<dbReference type="AlphaFoldDB" id="A0A8W7PC68"/>
<sequence>MSFSGAELHQVTVQLEHDSTVADDEAQLATPRLQQATHSRCLQEVALTIIDVRAVDLIPKLYHGQWKPRVRNANCQQQSIVLLQYTGCQLVGFLAGECKLAIVTRRTIYLAASEKIGKRFSRTDRNVRHVVERIGWDIVQGTLFAGRECWGRRGGRRKRWWDGLLVSLGFLLTGKLFQSMSCVNQEGDKPHEHPAQYVSVTIAVVLLGRRACRSRYSTENESSEQPIMSRVMVAMMKMTHHRSFVLNKIKMHGRSFVKRENISLKIDALSRKDLGRTLG</sequence>
<organism evidence="1">
    <name type="scientific">Anopheles coluzzii</name>
    <name type="common">African malaria mosquito</name>
    <dbReference type="NCBI Taxonomy" id="1518534"/>
    <lineage>
        <taxon>Eukaryota</taxon>
        <taxon>Metazoa</taxon>
        <taxon>Ecdysozoa</taxon>
        <taxon>Arthropoda</taxon>
        <taxon>Hexapoda</taxon>
        <taxon>Insecta</taxon>
        <taxon>Pterygota</taxon>
        <taxon>Neoptera</taxon>
        <taxon>Endopterygota</taxon>
        <taxon>Diptera</taxon>
        <taxon>Nematocera</taxon>
        <taxon>Culicoidea</taxon>
        <taxon>Culicidae</taxon>
        <taxon>Anophelinae</taxon>
        <taxon>Anopheles</taxon>
    </lineage>
</organism>
<reference evidence="1" key="1">
    <citation type="submission" date="2022-08" db="UniProtKB">
        <authorList>
            <consortium name="EnsemblMetazoa"/>
        </authorList>
    </citation>
    <scope>IDENTIFICATION</scope>
</reference>
<accession>A0A8W7PC68</accession>
<name>A0A8W7PC68_ANOCL</name>
<evidence type="ECO:0000313" key="1">
    <source>
        <dbReference type="EnsemblMetazoa" id="ACOM029313-PA.1"/>
    </source>
</evidence>